<dbReference type="GO" id="GO:0015929">
    <property type="term" value="F:hexosaminidase activity"/>
    <property type="evidence" value="ECO:0007669"/>
    <property type="project" value="InterPro"/>
</dbReference>
<dbReference type="InterPro" id="IPR038901">
    <property type="entry name" value="HEXDC-like"/>
</dbReference>
<keyword evidence="2" id="KW-1185">Reference proteome</keyword>
<dbReference type="EMBL" id="JAPWTK010000996">
    <property type="protein sequence ID" value="KAJ8934715.1"/>
    <property type="molecule type" value="Genomic_DNA"/>
</dbReference>
<accession>A0AAV8X854</accession>
<reference evidence="1" key="1">
    <citation type="journal article" date="2023" name="Insect Mol. Biol.">
        <title>Genome sequencing provides insights into the evolution of gene families encoding plant cell wall-degrading enzymes in longhorned beetles.</title>
        <authorList>
            <person name="Shin N.R."/>
            <person name="Okamura Y."/>
            <person name="Kirsch R."/>
            <person name="Pauchet Y."/>
        </authorList>
    </citation>
    <scope>NUCLEOTIDE SEQUENCE</scope>
    <source>
        <strain evidence="1">AMC_N1</strain>
    </source>
</reference>
<proteinExistence type="predicted"/>
<evidence type="ECO:0000313" key="1">
    <source>
        <dbReference type="EMBL" id="KAJ8934715.1"/>
    </source>
</evidence>
<protein>
    <recommendedName>
        <fullName evidence="3">Hexosaminidase D</fullName>
    </recommendedName>
</protein>
<sequence length="217" mass="24580">MSPLNKNIQPVVWRYTKDVYDELGPTLWDTYSQIFEKIWVASAFKGATGSNQFVSDVTHYLQNHRSWLSVIAEYKNHINFQGIIITGWQRYDHFAVLCELLPVGIPALAMSLRLLLGYSDSPLSPPTEVAKILHCEQPYALIGPVFGSPKCSYPGGNILEYVLHLQQLKQEFETILDDSRVRGWLSDYNIAHSYSNPNYVESGTSSLSKMRSLTCSN</sequence>
<organism evidence="1 2">
    <name type="scientific">Aromia moschata</name>
    <dbReference type="NCBI Taxonomy" id="1265417"/>
    <lineage>
        <taxon>Eukaryota</taxon>
        <taxon>Metazoa</taxon>
        <taxon>Ecdysozoa</taxon>
        <taxon>Arthropoda</taxon>
        <taxon>Hexapoda</taxon>
        <taxon>Insecta</taxon>
        <taxon>Pterygota</taxon>
        <taxon>Neoptera</taxon>
        <taxon>Endopterygota</taxon>
        <taxon>Coleoptera</taxon>
        <taxon>Polyphaga</taxon>
        <taxon>Cucujiformia</taxon>
        <taxon>Chrysomeloidea</taxon>
        <taxon>Cerambycidae</taxon>
        <taxon>Cerambycinae</taxon>
        <taxon>Callichromatini</taxon>
        <taxon>Aromia</taxon>
    </lineage>
</organism>
<dbReference type="Gene3D" id="3.20.20.80">
    <property type="entry name" value="Glycosidases"/>
    <property type="match status" value="1"/>
</dbReference>
<dbReference type="InterPro" id="IPR017853">
    <property type="entry name" value="GH"/>
</dbReference>
<dbReference type="PANTHER" id="PTHR21040">
    <property type="entry name" value="BCDNA.GH04120"/>
    <property type="match status" value="1"/>
</dbReference>
<dbReference type="SUPFAM" id="SSF51445">
    <property type="entry name" value="(Trans)glycosidases"/>
    <property type="match status" value="1"/>
</dbReference>
<name>A0AAV8X854_9CUCU</name>
<dbReference type="AlphaFoldDB" id="A0AAV8X854"/>
<comment type="caution">
    <text evidence="1">The sequence shown here is derived from an EMBL/GenBank/DDBJ whole genome shotgun (WGS) entry which is preliminary data.</text>
</comment>
<gene>
    <name evidence="1" type="ORF">NQ318_004499</name>
</gene>
<evidence type="ECO:0000313" key="2">
    <source>
        <dbReference type="Proteomes" id="UP001162162"/>
    </source>
</evidence>
<dbReference type="PANTHER" id="PTHR21040:SF13">
    <property type="entry name" value="BETA-N-ACETYLHEXOSAMINIDASE"/>
    <property type="match status" value="1"/>
</dbReference>
<evidence type="ECO:0008006" key="3">
    <source>
        <dbReference type="Google" id="ProtNLM"/>
    </source>
</evidence>
<dbReference type="Proteomes" id="UP001162162">
    <property type="component" value="Unassembled WGS sequence"/>
</dbReference>